<keyword evidence="1" id="KW-0812">Transmembrane</keyword>
<organism evidence="2 3">
    <name type="scientific">Salix viminalis</name>
    <name type="common">Common osier</name>
    <name type="synonym">Basket willow</name>
    <dbReference type="NCBI Taxonomy" id="40686"/>
    <lineage>
        <taxon>Eukaryota</taxon>
        <taxon>Viridiplantae</taxon>
        <taxon>Streptophyta</taxon>
        <taxon>Embryophyta</taxon>
        <taxon>Tracheophyta</taxon>
        <taxon>Spermatophyta</taxon>
        <taxon>Magnoliopsida</taxon>
        <taxon>eudicotyledons</taxon>
        <taxon>Gunneridae</taxon>
        <taxon>Pentapetalae</taxon>
        <taxon>rosids</taxon>
        <taxon>fabids</taxon>
        <taxon>Malpighiales</taxon>
        <taxon>Salicaceae</taxon>
        <taxon>Saliceae</taxon>
        <taxon>Salix</taxon>
    </lineage>
</organism>
<reference evidence="2" key="1">
    <citation type="submission" date="2022-11" db="EMBL/GenBank/DDBJ databases">
        <authorList>
            <person name="Hyden B.L."/>
            <person name="Feng K."/>
            <person name="Yates T."/>
            <person name="Jawdy S."/>
            <person name="Smart L.B."/>
            <person name="Muchero W."/>
        </authorList>
    </citation>
    <scope>NUCLEOTIDE SEQUENCE</scope>
    <source>
        <tissue evidence="2">Shoot tip</tissue>
    </source>
</reference>
<feature type="transmembrane region" description="Helical" evidence="1">
    <location>
        <begin position="30"/>
        <end position="53"/>
    </location>
</feature>
<comment type="caution">
    <text evidence="2">The sequence shown here is derived from an EMBL/GenBank/DDBJ whole genome shotgun (WGS) entry which is preliminary data.</text>
</comment>
<name>A0A9Q0V8W5_SALVM</name>
<accession>A0A9Q0V8W5</accession>
<dbReference type="AlphaFoldDB" id="A0A9Q0V8W5"/>
<sequence length="101" mass="11046">MGDIEASAGSGRVAFAALSRYVAAGIRTRWLTWTVTSWIIIIGAGCSELWLLVHGIRRPGCSHKRISPNKDQEHKEDGLCPRKERSLALVAHHGIDTSAIN</sequence>
<evidence type="ECO:0000256" key="1">
    <source>
        <dbReference type="SAM" id="Phobius"/>
    </source>
</evidence>
<keyword evidence="3" id="KW-1185">Reference proteome</keyword>
<gene>
    <name evidence="2" type="ORF">OIU85_017784</name>
</gene>
<dbReference type="EMBL" id="JAPFFL010000002">
    <property type="protein sequence ID" value="KAJ6743883.1"/>
    <property type="molecule type" value="Genomic_DNA"/>
</dbReference>
<evidence type="ECO:0000313" key="2">
    <source>
        <dbReference type="EMBL" id="KAJ6743883.1"/>
    </source>
</evidence>
<proteinExistence type="predicted"/>
<keyword evidence="1" id="KW-1133">Transmembrane helix</keyword>
<protein>
    <submittedName>
        <fullName evidence="2">Uncharacterized protein</fullName>
    </submittedName>
</protein>
<keyword evidence="1" id="KW-0472">Membrane</keyword>
<reference evidence="2" key="2">
    <citation type="journal article" date="2023" name="Int. J. Mol. Sci.">
        <title>De Novo Assembly and Annotation of 11 Diverse Shrub Willow (Salix) Genomes Reveals Novel Gene Organization in Sex-Linked Regions.</title>
        <authorList>
            <person name="Hyden B."/>
            <person name="Feng K."/>
            <person name="Yates T.B."/>
            <person name="Jawdy S."/>
            <person name="Cereghino C."/>
            <person name="Smart L.B."/>
            <person name="Muchero W."/>
        </authorList>
    </citation>
    <scope>NUCLEOTIDE SEQUENCE [LARGE SCALE GENOMIC DNA]</scope>
    <source>
        <tissue evidence="2">Shoot tip</tissue>
    </source>
</reference>
<dbReference type="Proteomes" id="UP001151529">
    <property type="component" value="Chromosome 6"/>
</dbReference>
<evidence type="ECO:0000313" key="3">
    <source>
        <dbReference type="Proteomes" id="UP001151529"/>
    </source>
</evidence>